<feature type="domain" description="Glycosyltransferase 2-like" evidence="3">
    <location>
        <begin position="8"/>
        <end position="114"/>
    </location>
</feature>
<reference evidence="4 5" key="1">
    <citation type="submission" date="2018-11" db="EMBL/GenBank/DDBJ databases">
        <title>Genomes From Bacteria Associated with the Canine Oral Cavity: a Test Case for Automated Genome-Based Taxonomic Assignment.</title>
        <authorList>
            <person name="Coil D.A."/>
            <person name="Jospin G."/>
            <person name="Darling A.E."/>
            <person name="Wallis C."/>
            <person name="Davis I.J."/>
            <person name="Harris S."/>
            <person name="Eisen J.A."/>
            <person name="Holcombe L.J."/>
            <person name="O'Flynn C."/>
        </authorList>
    </citation>
    <scope>NUCLEOTIDE SEQUENCE [LARGE SCALE GENOMIC DNA]</scope>
    <source>
        <strain evidence="4 5">OH1047_COT-310</strain>
    </source>
</reference>
<dbReference type="InterPro" id="IPR001173">
    <property type="entry name" value="Glyco_trans_2-like"/>
</dbReference>
<sequence length="346" mass="40578">MSNIPRISVIVPVYKVEKHLSQCVESILVQTFTDFELLLIDDGSPDNCGEICEEYARKDKRIRVFHQENAGLSCARNTGLVNAYGRYVTFVDSDDYVKINYLKDLYDSLPSDKTLMGVIAGSLERCLPNKEFQTLHVPEKEITSEKVFLILTDLIDKYVTYAGNKLYDNRIIKQHKISFIPFVSGLEDMLFLLDYLLYADFMFIRDYNNYIYRVGYSTDALSVRINSFHAEYAAFSNYLKRVYTYQKKFDLEDDSLNKAWRSLTVFFHKVILGIYKAENNYTRRERIAFLRRVLLSDKEWIKKHFLPQYKADVLGKFLLCNISISVFDVWMLFLAGIKFKKRFGEK</sequence>
<dbReference type="PANTHER" id="PTHR22916">
    <property type="entry name" value="GLYCOSYLTRANSFERASE"/>
    <property type="match status" value="1"/>
</dbReference>
<comment type="caution">
    <text evidence="4">The sequence shown here is derived from an EMBL/GenBank/DDBJ whole genome shotgun (WGS) entry which is preliminary data.</text>
</comment>
<dbReference type="Gene3D" id="3.90.550.10">
    <property type="entry name" value="Spore Coat Polysaccharide Biosynthesis Protein SpsA, Chain A"/>
    <property type="match status" value="1"/>
</dbReference>
<dbReference type="Pfam" id="PF00535">
    <property type="entry name" value="Glycos_transf_2"/>
    <property type="match status" value="1"/>
</dbReference>
<dbReference type="Proteomes" id="UP000279562">
    <property type="component" value="Unassembled WGS sequence"/>
</dbReference>
<protein>
    <submittedName>
        <fullName evidence="4">Glycosyltransferase</fullName>
    </submittedName>
</protein>
<proteinExistence type="predicted"/>
<name>A0A3P2A3X5_9BACE</name>
<organism evidence="4 5">
    <name type="scientific">Prevotella heparinolytica</name>
    <dbReference type="NCBI Taxonomy" id="28113"/>
    <lineage>
        <taxon>Bacteria</taxon>
        <taxon>Pseudomonadati</taxon>
        <taxon>Bacteroidota</taxon>
        <taxon>Bacteroidia</taxon>
        <taxon>Bacteroidales</taxon>
        <taxon>Bacteroidaceae</taxon>
        <taxon>Bacteroides</taxon>
    </lineage>
</organism>
<evidence type="ECO:0000313" key="4">
    <source>
        <dbReference type="EMBL" id="RRD90152.1"/>
    </source>
</evidence>
<keyword evidence="5" id="KW-1185">Reference proteome</keyword>
<dbReference type="PANTHER" id="PTHR22916:SF51">
    <property type="entry name" value="GLYCOSYLTRANSFERASE EPSH-RELATED"/>
    <property type="match status" value="1"/>
</dbReference>
<dbReference type="CDD" id="cd00761">
    <property type="entry name" value="Glyco_tranf_GTA_type"/>
    <property type="match status" value="1"/>
</dbReference>
<dbReference type="SUPFAM" id="SSF53448">
    <property type="entry name" value="Nucleotide-diphospho-sugar transferases"/>
    <property type="match status" value="1"/>
</dbReference>
<evidence type="ECO:0000259" key="3">
    <source>
        <dbReference type="Pfam" id="PF00535"/>
    </source>
</evidence>
<evidence type="ECO:0000313" key="5">
    <source>
        <dbReference type="Proteomes" id="UP000279562"/>
    </source>
</evidence>
<evidence type="ECO:0000256" key="1">
    <source>
        <dbReference type="ARBA" id="ARBA00022676"/>
    </source>
</evidence>
<evidence type="ECO:0000256" key="2">
    <source>
        <dbReference type="ARBA" id="ARBA00022679"/>
    </source>
</evidence>
<accession>A0A3P2A3X5</accession>
<dbReference type="AlphaFoldDB" id="A0A3P2A3X5"/>
<dbReference type="GO" id="GO:0016758">
    <property type="term" value="F:hexosyltransferase activity"/>
    <property type="evidence" value="ECO:0007669"/>
    <property type="project" value="UniProtKB-ARBA"/>
</dbReference>
<gene>
    <name evidence="4" type="ORF">EII33_08800</name>
</gene>
<dbReference type="EMBL" id="RQYF01000039">
    <property type="protein sequence ID" value="RRD90152.1"/>
    <property type="molecule type" value="Genomic_DNA"/>
</dbReference>
<dbReference type="InterPro" id="IPR029044">
    <property type="entry name" value="Nucleotide-diphossugar_trans"/>
</dbReference>
<keyword evidence="1" id="KW-0328">Glycosyltransferase</keyword>
<keyword evidence="2 4" id="KW-0808">Transferase</keyword>
<dbReference type="RefSeq" id="WP_125239400.1">
    <property type="nucleotide sequence ID" value="NZ_RQYF01000039.1"/>
</dbReference>